<feature type="region of interest" description="Disordered" evidence="1">
    <location>
        <begin position="18"/>
        <end position="38"/>
    </location>
</feature>
<dbReference type="PATRIC" id="fig|84531.8.peg.567"/>
<dbReference type="AlphaFoldDB" id="A0A0S2F594"/>
<accession>A0A0S2F594</accession>
<gene>
    <name evidence="2" type="ORF">LA76x_0542</name>
</gene>
<reference evidence="2 3" key="1">
    <citation type="journal article" date="2015" name="BMC Genomics">
        <title>Comparative genomics and metabolic profiling of the genus Lysobacter.</title>
        <authorList>
            <person name="de Bruijn I."/>
            <person name="Cheng X."/>
            <person name="de Jager V."/>
            <person name="Exposito R.G."/>
            <person name="Watrous J."/>
            <person name="Patel N."/>
            <person name="Postma J."/>
            <person name="Dorrestein P.C."/>
            <person name="Kobayashi D."/>
            <person name="Raaijmakers J.M."/>
        </authorList>
    </citation>
    <scope>NUCLEOTIDE SEQUENCE [LARGE SCALE GENOMIC DNA]</scope>
    <source>
        <strain evidence="2 3">76</strain>
    </source>
</reference>
<dbReference type="KEGG" id="lab:LA76x_0542"/>
<dbReference type="STRING" id="84531.LA76x_0542"/>
<evidence type="ECO:0000313" key="3">
    <source>
        <dbReference type="Proteomes" id="UP000060787"/>
    </source>
</evidence>
<protein>
    <submittedName>
        <fullName evidence="2">Uncharacterized protein</fullName>
    </submittedName>
</protein>
<dbReference type="EMBL" id="CP011129">
    <property type="protein sequence ID" value="ALN78703.1"/>
    <property type="molecule type" value="Genomic_DNA"/>
</dbReference>
<proteinExistence type="predicted"/>
<organism evidence="2 3">
    <name type="scientific">Lysobacter antibioticus</name>
    <dbReference type="NCBI Taxonomy" id="84531"/>
    <lineage>
        <taxon>Bacteria</taxon>
        <taxon>Pseudomonadati</taxon>
        <taxon>Pseudomonadota</taxon>
        <taxon>Gammaproteobacteria</taxon>
        <taxon>Lysobacterales</taxon>
        <taxon>Lysobacteraceae</taxon>
        <taxon>Lysobacter</taxon>
    </lineage>
</organism>
<dbReference type="Proteomes" id="UP000060787">
    <property type="component" value="Chromosome"/>
</dbReference>
<keyword evidence="3" id="KW-1185">Reference proteome</keyword>
<name>A0A0S2F594_LYSAN</name>
<sequence>MADVIAGTLFAACGAAGSDRRSAHGRAAIRDRQPAAFE</sequence>
<evidence type="ECO:0000313" key="2">
    <source>
        <dbReference type="EMBL" id="ALN78703.1"/>
    </source>
</evidence>
<evidence type="ECO:0000256" key="1">
    <source>
        <dbReference type="SAM" id="MobiDB-lite"/>
    </source>
</evidence>